<feature type="domain" description="NlpC/P60" evidence="6">
    <location>
        <begin position="228"/>
        <end position="352"/>
    </location>
</feature>
<sequence length="353" mass="38363">MNGVSAIAAVKGTVFVLRNWKSLTIAGVLILILMAGLLLGANMSQQQPAGDLNSPLGVAKVPQHISKWKELVLEYTTKQGIPEYTDFLLALMYQEIGNSQTLDIMQSSESVGLPPNAIQDPAISVDLGVRHFKTVLEKGQEAGVDFAAIVQSYNFGSGYIQFVASNGGAHTVELAQKFSLKQAGKLNWSCSDWRAPFCYGDYTYVQKVMKNLDPSAISTGGDVSPLGKAAFETIMSEAKKYVGWPYVWAGAHPDTGFDCSGFTQWTYAKAGIKLPRTAQEQYDVSSKIPPGEARPGDLVFYTGTYETDKYITHIGIYMGKGKMFDSNGSGIGIHDISDPYWKSHLVGFGRIAL</sequence>
<proteinExistence type="inferred from homology"/>
<dbReference type="SUPFAM" id="SSF54001">
    <property type="entry name" value="Cysteine proteinases"/>
    <property type="match status" value="1"/>
</dbReference>
<dbReference type="InterPro" id="IPR047194">
    <property type="entry name" value="CwlT-like_lysozyme"/>
</dbReference>
<keyword evidence="5" id="KW-0472">Membrane</keyword>
<protein>
    <submittedName>
        <fullName evidence="7">NlpC/P60 family protein</fullName>
    </submittedName>
</protein>
<dbReference type="InterPro" id="IPR000064">
    <property type="entry name" value="NLP_P60_dom"/>
</dbReference>
<comment type="caution">
    <text evidence="7">The sequence shown here is derived from an EMBL/GenBank/DDBJ whole genome shotgun (WGS) entry which is preliminary data.</text>
</comment>
<dbReference type="Pfam" id="PF00877">
    <property type="entry name" value="NLPC_P60"/>
    <property type="match status" value="1"/>
</dbReference>
<dbReference type="EMBL" id="SLVV01000020">
    <property type="protein sequence ID" value="TCN18449.1"/>
    <property type="molecule type" value="Genomic_DNA"/>
</dbReference>
<dbReference type="Pfam" id="PF13702">
    <property type="entry name" value="Lysozyme_like"/>
    <property type="match status" value="1"/>
</dbReference>
<evidence type="ECO:0000256" key="5">
    <source>
        <dbReference type="SAM" id="Phobius"/>
    </source>
</evidence>
<keyword evidence="2" id="KW-0645">Protease</keyword>
<evidence type="ECO:0000256" key="2">
    <source>
        <dbReference type="ARBA" id="ARBA00022670"/>
    </source>
</evidence>
<dbReference type="PROSITE" id="PS51935">
    <property type="entry name" value="NLPC_P60"/>
    <property type="match status" value="1"/>
</dbReference>
<dbReference type="AlphaFoldDB" id="A0A4R2AZX0"/>
<dbReference type="GO" id="GO:0008234">
    <property type="term" value="F:cysteine-type peptidase activity"/>
    <property type="evidence" value="ECO:0007669"/>
    <property type="project" value="UniProtKB-KW"/>
</dbReference>
<dbReference type="SUPFAM" id="SSF53955">
    <property type="entry name" value="Lysozyme-like"/>
    <property type="match status" value="1"/>
</dbReference>
<evidence type="ECO:0000256" key="1">
    <source>
        <dbReference type="ARBA" id="ARBA00007074"/>
    </source>
</evidence>
<dbReference type="GO" id="GO:0006508">
    <property type="term" value="P:proteolysis"/>
    <property type="evidence" value="ECO:0007669"/>
    <property type="project" value="UniProtKB-KW"/>
</dbReference>
<dbReference type="Gene3D" id="3.90.1720.10">
    <property type="entry name" value="endopeptidase domain like (from Nostoc punctiforme)"/>
    <property type="match status" value="1"/>
</dbReference>
<keyword evidence="5" id="KW-1133">Transmembrane helix</keyword>
<dbReference type="CDD" id="cd16891">
    <property type="entry name" value="CwlT-like"/>
    <property type="match status" value="1"/>
</dbReference>
<dbReference type="PANTHER" id="PTHR47053:SF5">
    <property type="entry name" value="BIFUNCTIONAL MURAMIDASE_DL-ENDOPEPTIDASE CWLT"/>
    <property type="match status" value="1"/>
</dbReference>
<name>A0A4R2AZX0_9BACI</name>
<evidence type="ECO:0000259" key="6">
    <source>
        <dbReference type="PROSITE" id="PS51935"/>
    </source>
</evidence>
<dbReference type="PANTHER" id="PTHR47053">
    <property type="entry name" value="MUREIN DD-ENDOPEPTIDASE MEPH-RELATED"/>
    <property type="match status" value="1"/>
</dbReference>
<evidence type="ECO:0000313" key="8">
    <source>
        <dbReference type="Proteomes" id="UP000295689"/>
    </source>
</evidence>
<reference evidence="7 8" key="1">
    <citation type="journal article" date="2015" name="Stand. Genomic Sci.">
        <title>Genomic Encyclopedia of Bacterial and Archaeal Type Strains, Phase III: the genomes of soil and plant-associated and newly described type strains.</title>
        <authorList>
            <person name="Whitman W.B."/>
            <person name="Woyke T."/>
            <person name="Klenk H.P."/>
            <person name="Zhou Y."/>
            <person name="Lilburn T.G."/>
            <person name="Beck B.J."/>
            <person name="De Vos P."/>
            <person name="Vandamme P."/>
            <person name="Eisen J.A."/>
            <person name="Garrity G."/>
            <person name="Hugenholtz P."/>
            <person name="Kyrpides N.C."/>
        </authorList>
    </citation>
    <scope>NUCLEOTIDE SEQUENCE [LARGE SCALE GENOMIC DNA]</scope>
    <source>
        <strain evidence="7 8">CV53</strain>
    </source>
</reference>
<evidence type="ECO:0000256" key="3">
    <source>
        <dbReference type="ARBA" id="ARBA00022801"/>
    </source>
</evidence>
<dbReference type="InterPro" id="IPR023346">
    <property type="entry name" value="Lysozyme-like_dom_sf"/>
</dbReference>
<evidence type="ECO:0000313" key="7">
    <source>
        <dbReference type="EMBL" id="TCN18449.1"/>
    </source>
</evidence>
<accession>A0A4R2AZX0</accession>
<dbReference type="InterPro" id="IPR038765">
    <property type="entry name" value="Papain-like_cys_pep_sf"/>
</dbReference>
<evidence type="ECO:0000256" key="4">
    <source>
        <dbReference type="ARBA" id="ARBA00022807"/>
    </source>
</evidence>
<comment type="similarity">
    <text evidence="1">Belongs to the peptidase C40 family.</text>
</comment>
<organism evidence="7 8">
    <name type="scientific">Mesobacillus foraminis</name>
    <dbReference type="NCBI Taxonomy" id="279826"/>
    <lineage>
        <taxon>Bacteria</taxon>
        <taxon>Bacillati</taxon>
        <taxon>Bacillota</taxon>
        <taxon>Bacilli</taxon>
        <taxon>Bacillales</taxon>
        <taxon>Bacillaceae</taxon>
        <taxon>Mesobacillus</taxon>
    </lineage>
</organism>
<keyword evidence="8" id="KW-1185">Reference proteome</keyword>
<dbReference type="Gene3D" id="1.10.530.10">
    <property type="match status" value="1"/>
</dbReference>
<feature type="transmembrane region" description="Helical" evidence="5">
    <location>
        <begin position="20"/>
        <end position="39"/>
    </location>
</feature>
<keyword evidence="5" id="KW-0812">Transmembrane</keyword>
<keyword evidence="4" id="KW-0788">Thiol protease</keyword>
<gene>
    <name evidence="7" type="ORF">EV146_12048</name>
</gene>
<dbReference type="Proteomes" id="UP000295689">
    <property type="component" value="Unassembled WGS sequence"/>
</dbReference>
<dbReference type="InterPro" id="IPR051202">
    <property type="entry name" value="Peptidase_C40"/>
</dbReference>
<keyword evidence="3" id="KW-0378">Hydrolase</keyword>